<dbReference type="InterPro" id="IPR021124">
    <property type="entry name" value="CRISPR-assoc_prot_Cas5"/>
</dbReference>
<keyword evidence="1" id="KW-0051">Antiviral defense</keyword>
<reference evidence="2 3" key="1">
    <citation type="submission" date="2017-09" db="EMBL/GenBank/DDBJ databases">
        <title>Genomics of the genus Arcobacter.</title>
        <authorList>
            <person name="Perez-Cataluna A."/>
            <person name="Figueras M.J."/>
            <person name="Salas-Masso N."/>
        </authorList>
    </citation>
    <scope>NUCLEOTIDE SEQUENCE [LARGE SCALE GENOMIC DNA]</scope>
    <source>
        <strain evidence="2 3">DSM 18005</strain>
    </source>
</reference>
<gene>
    <name evidence="2" type="ORF">CP960_12175</name>
</gene>
<dbReference type="InterPro" id="IPR013422">
    <property type="entry name" value="CRISPR-assoc_prot_Cas5_N"/>
</dbReference>
<dbReference type="OrthoDB" id="5363158at2"/>
<dbReference type="GO" id="GO:0043571">
    <property type="term" value="P:maintenance of CRISPR repeat elements"/>
    <property type="evidence" value="ECO:0007669"/>
    <property type="project" value="InterPro"/>
</dbReference>
<sequence length="243" mass="28957">MKVIRFEIQGLVNSYRIPFFRTYHKSFLAPPKTTLIGMLCNISLKSQKEFFEILDKELIEISIVINEIKGKAKDLWRYKTLKPLEKGKRKDFSVVRRDKLFLPSYLVYLKIEDEEFYNEILENLNKPKNTPSLGMDDELIEIKNIKQIELTKNDTNKINSVFLDKGIKYKSFVKDLHKNIEFPILNITPTKFIGFDKKNKRIPKESKKDYEFNQVEYLNCEIEFQDEVKTFVDNELENKLVFY</sequence>
<dbReference type="EMBL" id="NXIF01000052">
    <property type="protein sequence ID" value="PKI79887.1"/>
    <property type="molecule type" value="Genomic_DNA"/>
</dbReference>
<dbReference type="RefSeq" id="WP_101185759.1">
    <property type="nucleotide sequence ID" value="NZ_CP031218.1"/>
</dbReference>
<comment type="caution">
    <text evidence="2">The sequence shown here is derived from an EMBL/GenBank/DDBJ whole genome shotgun (WGS) entry which is preliminary data.</text>
</comment>
<name>A0A2N1J008_9BACT</name>
<proteinExistence type="predicted"/>
<dbReference type="GO" id="GO:0051607">
    <property type="term" value="P:defense response to virus"/>
    <property type="evidence" value="ECO:0007669"/>
    <property type="project" value="UniProtKB-KW"/>
</dbReference>
<protein>
    <submittedName>
        <fullName evidence="2">CRISPR-associated protein Cas5</fullName>
    </submittedName>
</protein>
<organism evidence="2 3">
    <name type="scientific">Malaciobacter halophilus</name>
    <dbReference type="NCBI Taxonomy" id="197482"/>
    <lineage>
        <taxon>Bacteria</taxon>
        <taxon>Pseudomonadati</taxon>
        <taxon>Campylobacterota</taxon>
        <taxon>Epsilonproteobacteria</taxon>
        <taxon>Campylobacterales</taxon>
        <taxon>Arcobacteraceae</taxon>
        <taxon>Malaciobacter</taxon>
    </lineage>
</organism>
<dbReference type="Pfam" id="PF09704">
    <property type="entry name" value="Cas_Cas5d"/>
    <property type="match status" value="1"/>
</dbReference>
<dbReference type="AlphaFoldDB" id="A0A2N1J008"/>
<evidence type="ECO:0000256" key="1">
    <source>
        <dbReference type="ARBA" id="ARBA00023118"/>
    </source>
</evidence>
<dbReference type="KEGG" id="ahs:AHALO_2113"/>
<evidence type="ECO:0000313" key="3">
    <source>
        <dbReference type="Proteomes" id="UP000233248"/>
    </source>
</evidence>
<evidence type="ECO:0000313" key="2">
    <source>
        <dbReference type="EMBL" id="PKI79887.1"/>
    </source>
</evidence>
<dbReference type="NCBIfam" id="TIGR02593">
    <property type="entry name" value="CRISPR_cas5"/>
    <property type="match status" value="1"/>
</dbReference>
<dbReference type="Gene3D" id="3.30.70.2660">
    <property type="match status" value="1"/>
</dbReference>
<dbReference type="CDD" id="cd09693">
    <property type="entry name" value="Cas5_I"/>
    <property type="match status" value="1"/>
</dbReference>
<accession>A0A2N1J008</accession>
<dbReference type="Proteomes" id="UP000233248">
    <property type="component" value="Unassembled WGS sequence"/>
</dbReference>
<keyword evidence="3" id="KW-1185">Reference proteome</keyword>